<feature type="compositionally biased region" description="Pro residues" evidence="3">
    <location>
        <begin position="16"/>
        <end position="26"/>
    </location>
</feature>
<dbReference type="Proteomes" id="UP000320513">
    <property type="component" value="Unassembled WGS sequence"/>
</dbReference>
<protein>
    <submittedName>
        <fullName evidence="4">Type II toxin-antitoxin system PemK/MazF family toxin</fullName>
    </submittedName>
</protein>
<organism evidence="4 5">
    <name type="scientific">Mycobacterium helveticum</name>
    <dbReference type="NCBI Taxonomy" id="2592811"/>
    <lineage>
        <taxon>Bacteria</taxon>
        <taxon>Bacillati</taxon>
        <taxon>Actinomycetota</taxon>
        <taxon>Actinomycetes</taxon>
        <taxon>Mycobacteriales</taxon>
        <taxon>Mycobacteriaceae</taxon>
        <taxon>Mycobacterium</taxon>
    </lineage>
</organism>
<dbReference type="Pfam" id="PF02452">
    <property type="entry name" value="PemK_toxin"/>
    <property type="match status" value="1"/>
</dbReference>
<evidence type="ECO:0000256" key="3">
    <source>
        <dbReference type="SAM" id="MobiDB-lite"/>
    </source>
</evidence>
<feature type="region of interest" description="Disordered" evidence="3">
    <location>
        <begin position="89"/>
        <end position="115"/>
    </location>
</feature>
<evidence type="ECO:0000256" key="2">
    <source>
        <dbReference type="ARBA" id="ARBA00022649"/>
    </source>
</evidence>
<dbReference type="EMBL" id="VMQU01000077">
    <property type="protein sequence ID" value="TVS86724.1"/>
    <property type="molecule type" value="Genomic_DNA"/>
</dbReference>
<dbReference type="InterPro" id="IPR003477">
    <property type="entry name" value="PemK-like"/>
</dbReference>
<name>A0A557XLM3_9MYCO</name>
<sequence length="115" mass="11931">MSGKGRQQAHFRRPTSPGPAAGPPSGPVLIVQSDPYNASRLAKVLAALITSNNALAAMHGNVFLPAAVSGLRRDSVVNVTALITLNKTGLSDSAGRVPPNRMRDVDRGPRGVLAL</sequence>
<feature type="region of interest" description="Disordered" evidence="3">
    <location>
        <begin position="1"/>
        <end position="29"/>
    </location>
</feature>
<accession>A0A557XLM3</accession>
<proteinExistence type="inferred from homology"/>
<reference evidence="4 5" key="1">
    <citation type="submission" date="2019-07" db="EMBL/GenBank/DDBJ databases">
        <title>New Mycobacterium species.</title>
        <authorList>
            <person name="Tortoli E."/>
            <person name="Ghielmetti G."/>
            <person name="Friedel U."/>
            <person name="Trovato A."/>
        </authorList>
    </citation>
    <scope>NUCLEOTIDE SEQUENCE [LARGE SCALE GENOMIC DNA]</scope>
    <source>
        <strain evidence="4 5">16-83</strain>
    </source>
</reference>
<evidence type="ECO:0000256" key="1">
    <source>
        <dbReference type="ARBA" id="ARBA00007521"/>
    </source>
</evidence>
<dbReference type="SUPFAM" id="SSF50118">
    <property type="entry name" value="Cell growth inhibitor/plasmid maintenance toxic component"/>
    <property type="match status" value="1"/>
</dbReference>
<keyword evidence="2" id="KW-1277">Toxin-antitoxin system</keyword>
<comment type="caution">
    <text evidence="4">The sequence shown here is derived from an EMBL/GenBank/DDBJ whole genome shotgun (WGS) entry which is preliminary data.</text>
</comment>
<evidence type="ECO:0000313" key="4">
    <source>
        <dbReference type="EMBL" id="TVS86724.1"/>
    </source>
</evidence>
<evidence type="ECO:0000313" key="5">
    <source>
        <dbReference type="Proteomes" id="UP000320513"/>
    </source>
</evidence>
<keyword evidence="5" id="KW-1185">Reference proteome</keyword>
<dbReference type="InterPro" id="IPR011067">
    <property type="entry name" value="Plasmid_toxin/cell-grow_inhib"/>
</dbReference>
<comment type="similarity">
    <text evidence="1">Belongs to the PemK/MazF family.</text>
</comment>
<dbReference type="OrthoDB" id="9808744at2"/>
<gene>
    <name evidence="4" type="ORF">FPZ47_17455</name>
</gene>
<dbReference type="Gene3D" id="2.30.30.110">
    <property type="match status" value="1"/>
</dbReference>
<dbReference type="GO" id="GO:0003677">
    <property type="term" value="F:DNA binding"/>
    <property type="evidence" value="ECO:0007669"/>
    <property type="project" value="InterPro"/>
</dbReference>
<dbReference type="AlphaFoldDB" id="A0A557XLM3"/>